<gene>
    <name evidence="1" type="ORF">S01H4_30691</name>
</gene>
<dbReference type="GO" id="GO:0008761">
    <property type="term" value="F:UDP-N-acetylglucosamine 2-epimerase activity"/>
    <property type="evidence" value="ECO:0007669"/>
    <property type="project" value="TreeGrafter"/>
</dbReference>
<dbReference type="InterPro" id="IPR000600">
    <property type="entry name" value="ROK"/>
</dbReference>
<dbReference type="PANTHER" id="PTHR18964">
    <property type="entry name" value="ROK (REPRESSOR, ORF, KINASE) FAMILY"/>
    <property type="match status" value="1"/>
</dbReference>
<dbReference type="InterPro" id="IPR043129">
    <property type="entry name" value="ATPase_NBD"/>
</dbReference>
<organism evidence="1">
    <name type="scientific">marine sediment metagenome</name>
    <dbReference type="NCBI Taxonomy" id="412755"/>
    <lineage>
        <taxon>unclassified sequences</taxon>
        <taxon>metagenomes</taxon>
        <taxon>ecological metagenomes</taxon>
    </lineage>
</organism>
<reference evidence="1" key="1">
    <citation type="journal article" date="2014" name="Front. Microbiol.">
        <title>High frequency of phylogenetically diverse reductive dehalogenase-homologous genes in deep subseafloor sedimentary metagenomes.</title>
        <authorList>
            <person name="Kawai M."/>
            <person name="Futagami T."/>
            <person name="Toyoda A."/>
            <person name="Takaki Y."/>
            <person name="Nishi S."/>
            <person name="Hori S."/>
            <person name="Arai W."/>
            <person name="Tsubouchi T."/>
            <person name="Morono Y."/>
            <person name="Uchiyama I."/>
            <person name="Ito T."/>
            <person name="Fujiyama A."/>
            <person name="Inagaki F."/>
            <person name="Takami H."/>
        </authorList>
    </citation>
    <scope>NUCLEOTIDE SEQUENCE</scope>
    <source>
        <strain evidence="1">Expedition CK06-06</strain>
    </source>
</reference>
<dbReference type="Gene3D" id="3.30.420.40">
    <property type="match status" value="2"/>
</dbReference>
<proteinExistence type="predicted"/>
<feature type="non-terminal residue" evidence="1">
    <location>
        <position position="202"/>
    </location>
</feature>
<name>X1BTM0_9ZZZZ</name>
<accession>X1BTM0</accession>
<sequence length="202" mass="21943">MYLVRKIKEEYIAGVDIGGTWIRVAICTIDLKEENIKIEKSRTLKETKFSIGNSICEILSELLKENQVRKEHLIGIGIASAGPLNIDTGIVFNNANLGFRVIPLKEPIVERFPGIPLYFINDCIGAVLGVHYFEANDEEKDNLVYITISTGIGGGAICNGHLLLGKEGNAAEIGHGLVEPRSTVKCNCGAYGCWEAYSSGTG</sequence>
<dbReference type="EMBL" id="BART01015864">
    <property type="protein sequence ID" value="GAG75466.1"/>
    <property type="molecule type" value="Genomic_DNA"/>
</dbReference>
<dbReference type="Pfam" id="PF00480">
    <property type="entry name" value="ROK"/>
    <property type="match status" value="1"/>
</dbReference>
<dbReference type="PROSITE" id="PS01125">
    <property type="entry name" value="ROK"/>
    <property type="match status" value="1"/>
</dbReference>
<evidence type="ECO:0008006" key="2">
    <source>
        <dbReference type="Google" id="ProtNLM"/>
    </source>
</evidence>
<dbReference type="InterPro" id="IPR049874">
    <property type="entry name" value="ROK_cs"/>
</dbReference>
<dbReference type="SUPFAM" id="SSF53067">
    <property type="entry name" value="Actin-like ATPase domain"/>
    <property type="match status" value="1"/>
</dbReference>
<comment type="caution">
    <text evidence="1">The sequence shown here is derived from an EMBL/GenBank/DDBJ whole genome shotgun (WGS) entry which is preliminary data.</text>
</comment>
<dbReference type="AlphaFoldDB" id="X1BTM0"/>
<evidence type="ECO:0000313" key="1">
    <source>
        <dbReference type="EMBL" id="GAG75466.1"/>
    </source>
</evidence>
<dbReference type="PANTHER" id="PTHR18964:SF149">
    <property type="entry name" value="BIFUNCTIONAL UDP-N-ACETYLGLUCOSAMINE 2-EPIMERASE_N-ACETYLMANNOSAMINE KINASE"/>
    <property type="match status" value="1"/>
</dbReference>
<protein>
    <recommendedName>
        <fullName evidence="2">ROK family protein</fullName>
    </recommendedName>
</protein>
<dbReference type="GO" id="GO:0009384">
    <property type="term" value="F:N-acylmannosamine kinase activity"/>
    <property type="evidence" value="ECO:0007669"/>
    <property type="project" value="TreeGrafter"/>
</dbReference>